<feature type="domain" description="HTH cro/C1-type" evidence="1">
    <location>
        <begin position="5"/>
        <end position="60"/>
    </location>
</feature>
<protein>
    <submittedName>
        <fullName evidence="2">Helix-turn-helix transcriptional regulator</fullName>
    </submittedName>
</protein>
<dbReference type="InterPro" id="IPR010982">
    <property type="entry name" value="Lambda_DNA-bd_dom_sf"/>
</dbReference>
<dbReference type="RefSeq" id="WP_186840205.1">
    <property type="nucleotide sequence ID" value="NZ_JACOOZ010000003.1"/>
</dbReference>
<dbReference type="SMART" id="SM00530">
    <property type="entry name" value="HTH_XRE"/>
    <property type="match status" value="1"/>
</dbReference>
<sequence>MENKLWYYRNKNNITLQELSRLSGISVAELNRIENGYTNDIMLSNAITLSKILHVDLYELFCIK</sequence>
<evidence type="ECO:0000313" key="2">
    <source>
        <dbReference type="EMBL" id="MBC5667424.1"/>
    </source>
</evidence>
<comment type="caution">
    <text evidence="2">The sequence shown here is derived from an EMBL/GenBank/DDBJ whole genome shotgun (WGS) entry which is preliminary data.</text>
</comment>
<organism evidence="2 3">
    <name type="scientific">Eubacterium segne</name>
    <dbReference type="NCBI Taxonomy" id="2763045"/>
    <lineage>
        <taxon>Bacteria</taxon>
        <taxon>Bacillati</taxon>
        <taxon>Bacillota</taxon>
        <taxon>Clostridia</taxon>
        <taxon>Eubacteriales</taxon>
        <taxon>Eubacteriaceae</taxon>
        <taxon>Eubacterium</taxon>
    </lineage>
</organism>
<accession>A0ABR7F1G1</accession>
<dbReference type="CDD" id="cd00093">
    <property type="entry name" value="HTH_XRE"/>
    <property type="match status" value="1"/>
</dbReference>
<dbReference type="InterPro" id="IPR001387">
    <property type="entry name" value="Cro/C1-type_HTH"/>
</dbReference>
<name>A0ABR7F1G1_9FIRM</name>
<reference evidence="2 3" key="1">
    <citation type="submission" date="2020-08" db="EMBL/GenBank/DDBJ databases">
        <title>Genome public.</title>
        <authorList>
            <person name="Liu C."/>
            <person name="Sun Q."/>
        </authorList>
    </citation>
    <scope>NUCLEOTIDE SEQUENCE [LARGE SCALE GENOMIC DNA]</scope>
    <source>
        <strain evidence="2 3">BX4</strain>
    </source>
</reference>
<evidence type="ECO:0000259" key="1">
    <source>
        <dbReference type="PROSITE" id="PS50943"/>
    </source>
</evidence>
<dbReference type="SUPFAM" id="SSF47413">
    <property type="entry name" value="lambda repressor-like DNA-binding domains"/>
    <property type="match status" value="1"/>
</dbReference>
<proteinExistence type="predicted"/>
<dbReference type="PROSITE" id="PS50943">
    <property type="entry name" value="HTH_CROC1"/>
    <property type="match status" value="1"/>
</dbReference>
<evidence type="ECO:0000313" key="3">
    <source>
        <dbReference type="Proteomes" id="UP000597877"/>
    </source>
</evidence>
<dbReference type="Gene3D" id="1.10.260.40">
    <property type="entry name" value="lambda repressor-like DNA-binding domains"/>
    <property type="match status" value="1"/>
</dbReference>
<keyword evidence="3" id="KW-1185">Reference proteome</keyword>
<dbReference type="Proteomes" id="UP000597877">
    <property type="component" value="Unassembled WGS sequence"/>
</dbReference>
<gene>
    <name evidence="2" type="ORF">H8S00_05425</name>
</gene>
<dbReference type="Pfam" id="PF01381">
    <property type="entry name" value="HTH_3"/>
    <property type="match status" value="1"/>
</dbReference>
<dbReference type="EMBL" id="JACOOZ010000003">
    <property type="protein sequence ID" value="MBC5667424.1"/>
    <property type="molecule type" value="Genomic_DNA"/>
</dbReference>